<name>A0AA36AQP9_OCTVU</name>
<evidence type="ECO:0000313" key="2">
    <source>
        <dbReference type="Proteomes" id="UP001162480"/>
    </source>
</evidence>
<dbReference type="EMBL" id="OX597816">
    <property type="protein sequence ID" value="CAI9719801.1"/>
    <property type="molecule type" value="Genomic_DNA"/>
</dbReference>
<protein>
    <submittedName>
        <fullName evidence="1">Uncharacterized protein</fullName>
    </submittedName>
</protein>
<accession>A0AA36AQP9</accession>
<proteinExistence type="predicted"/>
<keyword evidence="2" id="KW-1185">Reference proteome</keyword>
<evidence type="ECO:0000313" key="1">
    <source>
        <dbReference type="EMBL" id="CAI9719801.1"/>
    </source>
</evidence>
<reference evidence="1" key="1">
    <citation type="submission" date="2023-08" db="EMBL/GenBank/DDBJ databases">
        <authorList>
            <person name="Alioto T."/>
            <person name="Alioto T."/>
            <person name="Gomez Garrido J."/>
        </authorList>
    </citation>
    <scope>NUCLEOTIDE SEQUENCE</scope>
</reference>
<organism evidence="1 2">
    <name type="scientific">Octopus vulgaris</name>
    <name type="common">Common octopus</name>
    <dbReference type="NCBI Taxonomy" id="6645"/>
    <lineage>
        <taxon>Eukaryota</taxon>
        <taxon>Metazoa</taxon>
        <taxon>Spiralia</taxon>
        <taxon>Lophotrochozoa</taxon>
        <taxon>Mollusca</taxon>
        <taxon>Cephalopoda</taxon>
        <taxon>Coleoidea</taxon>
        <taxon>Octopodiformes</taxon>
        <taxon>Octopoda</taxon>
        <taxon>Incirrata</taxon>
        <taxon>Octopodidae</taxon>
        <taxon>Octopus</taxon>
    </lineage>
</organism>
<gene>
    <name evidence="1" type="ORF">OCTVUL_1B019724</name>
</gene>
<dbReference type="Proteomes" id="UP001162480">
    <property type="component" value="Chromosome 3"/>
</dbReference>
<sequence length="77" mass="9429">MYNVQIASKEWQLDVHYKTKIKEMEDVQQKMKTKEMNRLQLIVFEEHHIVYKKHHKKLQTDVEMTELVTTKTDINKK</sequence>
<dbReference type="AlphaFoldDB" id="A0AA36AQP9"/>